<dbReference type="RefSeq" id="WP_002266024.1">
    <property type="nucleotide sequence ID" value="NZ_CABJGC010000001.1"/>
</dbReference>
<dbReference type="AlphaFoldDB" id="A0AAX1K117"/>
<organism evidence="5 6">
    <name type="scientific">Streptococcus mutans</name>
    <dbReference type="NCBI Taxonomy" id="1309"/>
    <lineage>
        <taxon>Bacteria</taxon>
        <taxon>Bacillati</taxon>
        <taxon>Bacillota</taxon>
        <taxon>Bacilli</taxon>
        <taxon>Lactobacillales</taxon>
        <taxon>Streptococcaceae</taxon>
        <taxon>Streptococcus</taxon>
    </lineage>
</organism>
<dbReference type="InterPro" id="IPR036390">
    <property type="entry name" value="WH_DNA-bd_sf"/>
</dbReference>
<accession>A0AAX1K117</accession>
<dbReference type="GO" id="GO:0003700">
    <property type="term" value="F:DNA-binding transcription factor activity"/>
    <property type="evidence" value="ECO:0007669"/>
    <property type="project" value="InterPro"/>
</dbReference>
<dbReference type="InterPro" id="IPR036388">
    <property type="entry name" value="WH-like_DNA-bd_sf"/>
</dbReference>
<proteinExistence type="inferred from homology"/>
<dbReference type="PROSITE" id="PS50931">
    <property type="entry name" value="HTH_LYSR"/>
    <property type="match status" value="1"/>
</dbReference>
<sequence>MNIKDLAIYMSIYETQSLNQSAQVLGYAQSNLTARLKNMENELGAAFFIRQPRGLQPTDQGKQMYRFAKETLEHLAKLENSFNQKKRRILTSEILFNYALAVNQDIDLTSDKMDICKTSCIPAQATAKSYDIIYSFQRLPALKGYEQRTAELTAAFLSSNKPKGCAKLPLLINSDSDCPFRQITLKTVEKTDKVLEINSLENILSLLEQGRGSALLPEYLTQTKNLQKMRPKTVPITYFIYIRNVS</sequence>
<name>A0AAX1K117_STRMG</name>
<keyword evidence="2" id="KW-0805">Transcription regulation</keyword>
<keyword evidence="3" id="KW-0804">Transcription</keyword>
<dbReference type="InterPro" id="IPR000847">
    <property type="entry name" value="LysR_HTH_N"/>
</dbReference>
<dbReference type="Proteomes" id="UP000595884">
    <property type="component" value="Chromosome"/>
</dbReference>
<dbReference type="PANTHER" id="PTHR30126">
    <property type="entry name" value="HTH-TYPE TRANSCRIPTIONAL REGULATOR"/>
    <property type="match status" value="1"/>
</dbReference>
<evidence type="ECO:0000256" key="1">
    <source>
        <dbReference type="ARBA" id="ARBA00009437"/>
    </source>
</evidence>
<dbReference type="GO" id="GO:0000976">
    <property type="term" value="F:transcription cis-regulatory region binding"/>
    <property type="evidence" value="ECO:0007669"/>
    <property type="project" value="TreeGrafter"/>
</dbReference>
<dbReference type="Pfam" id="PF00126">
    <property type="entry name" value="HTH_1"/>
    <property type="match status" value="1"/>
</dbReference>
<dbReference type="PANTHER" id="PTHR30126:SF93">
    <property type="entry name" value="HTH LYSR-TYPE DOMAIN-CONTAINING PROTEIN"/>
    <property type="match status" value="1"/>
</dbReference>
<evidence type="ECO:0000256" key="2">
    <source>
        <dbReference type="ARBA" id="ARBA00023015"/>
    </source>
</evidence>
<evidence type="ECO:0000259" key="4">
    <source>
        <dbReference type="PROSITE" id="PS50931"/>
    </source>
</evidence>
<gene>
    <name evidence="5" type="ORF">IGS65_006380</name>
</gene>
<protein>
    <submittedName>
        <fullName evidence="5">LysR family transcriptional regulator</fullName>
    </submittedName>
</protein>
<evidence type="ECO:0000313" key="5">
    <source>
        <dbReference type="EMBL" id="QQL46728.1"/>
    </source>
</evidence>
<evidence type="ECO:0000313" key="6">
    <source>
        <dbReference type="Proteomes" id="UP000595884"/>
    </source>
</evidence>
<dbReference type="SUPFAM" id="SSF46785">
    <property type="entry name" value="Winged helix' DNA-binding domain"/>
    <property type="match status" value="1"/>
</dbReference>
<comment type="similarity">
    <text evidence="1">Belongs to the LysR transcriptional regulatory family.</text>
</comment>
<reference evidence="6" key="1">
    <citation type="submission" date="2020-12" db="EMBL/GenBank/DDBJ databases">
        <authorList>
            <person name="Wen Z.T."/>
        </authorList>
    </citation>
    <scope>NUCLEOTIDE SEQUENCE [LARGE SCALE GENOMIC DNA]</scope>
    <source>
        <strain evidence="6">27-3</strain>
    </source>
</reference>
<dbReference type="EMBL" id="CP066294">
    <property type="protein sequence ID" value="QQL46728.1"/>
    <property type="molecule type" value="Genomic_DNA"/>
</dbReference>
<dbReference type="Gene3D" id="1.10.10.10">
    <property type="entry name" value="Winged helix-like DNA-binding domain superfamily/Winged helix DNA-binding domain"/>
    <property type="match status" value="1"/>
</dbReference>
<evidence type="ECO:0000256" key="3">
    <source>
        <dbReference type="ARBA" id="ARBA00023163"/>
    </source>
</evidence>
<feature type="domain" description="HTH lysR-type" evidence="4">
    <location>
        <begin position="1"/>
        <end position="58"/>
    </location>
</feature>